<proteinExistence type="predicted"/>
<dbReference type="InterPro" id="IPR003591">
    <property type="entry name" value="Leu-rich_rpt_typical-subtyp"/>
</dbReference>
<organism evidence="5 6">
    <name type="scientific">Flavivirga aquatica</name>
    <dbReference type="NCBI Taxonomy" id="1849968"/>
    <lineage>
        <taxon>Bacteria</taxon>
        <taxon>Pseudomonadati</taxon>
        <taxon>Bacteroidota</taxon>
        <taxon>Flavobacteriia</taxon>
        <taxon>Flavobacteriales</taxon>
        <taxon>Flavobacteriaceae</taxon>
        <taxon>Flavivirga</taxon>
    </lineage>
</organism>
<evidence type="ECO:0000313" key="5">
    <source>
        <dbReference type="EMBL" id="OEK07351.1"/>
    </source>
</evidence>
<evidence type="ECO:0000313" key="6">
    <source>
        <dbReference type="Proteomes" id="UP000095713"/>
    </source>
</evidence>
<dbReference type="EMBL" id="MDJD01000048">
    <property type="protein sequence ID" value="OEK07351.1"/>
    <property type="molecule type" value="Genomic_DNA"/>
</dbReference>
<dbReference type="AlphaFoldDB" id="A0A1E5T7J7"/>
<dbReference type="Pfam" id="PF13855">
    <property type="entry name" value="LRR_8"/>
    <property type="match status" value="1"/>
</dbReference>
<sequence length="758" mass="85953">MSFKKIFNDIKRRYPEKNTQAISLSGIDLSELSQKNFKKLIVSINKRYGNLQDLDLSNTSINELPKEIGILNNLRTLNLSRNNLSQLPAEIGNLNNLTNLNLGTNSFNNQLPIVITNLNNLRVLNLTENNINQLPAEIANLNNLTSLNLSENSINQLPPEIGQLNNLTNLNLYFNNLNQLPPEIGQLNNLTRLDISNNNRITQLPPEIGNLNSLTHLSATNNGSLTSLPPDIQRLNSLTTLNVSNNPNLAQLPSEIGQLNNLRDLDVSGNTQVTQIPAEISNLNNLRYLNISNNPQLNLDNMQEGMFTRIESGAVNIRYDGMSRGVTNQLHRTLGLPLELLEYEKTLEKLYEDESLNKMKAFIENLDNTLSEGNSYKTGRISDEPDEQQHRFHRKMLPAKEVVIQLLERYPKSEGENQKYFDASLKNMLDQFNIEDENLTDIKNKDHLASIATCLGDCVTPIKTKIMENMLVANDPDLDMDPFILRLALQDKITSSFSEELKELWNNESIEVANAFTNCALLENADSHPDNPLKVSGDRAYSPSLSNYTDQGFEKLNNASPELLESVAKLFCKEDGKNGLEIEDGKYNIDIEKLKGIKKEYLEKKLGSNLSRSEIDVKNTLYNFDKEYLKFIQDYDAKFQKDYDDASIFEISGCKDKRIEEEFNRVIDVDTLTGILEEKLKESTSLKDTKEAFMKQCKLEFEKCINDYVKNEKLEKVEKKTSIDQLAAVPSMSQRSRGNSRQSQNSRLSRSASRQLLS</sequence>
<evidence type="ECO:0000259" key="4">
    <source>
        <dbReference type="Pfam" id="PF23598"/>
    </source>
</evidence>
<dbReference type="Gene3D" id="3.80.10.10">
    <property type="entry name" value="Ribonuclease Inhibitor"/>
    <property type="match status" value="1"/>
</dbReference>
<dbReference type="SMART" id="SM00369">
    <property type="entry name" value="LRR_TYP"/>
    <property type="match status" value="8"/>
</dbReference>
<dbReference type="Pfam" id="PF00560">
    <property type="entry name" value="LRR_1"/>
    <property type="match status" value="1"/>
</dbReference>
<comment type="caution">
    <text evidence="5">The sequence shown here is derived from an EMBL/GenBank/DDBJ whole genome shotgun (WGS) entry which is preliminary data.</text>
</comment>
<dbReference type="GO" id="GO:0005737">
    <property type="term" value="C:cytoplasm"/>
    <property type="evidence" value="ECO:0007669"/>
    <property type="project" value="TreeGrafter"/>
</dbReference>
<keyword evidence="6" id="KW-1185">Reference proteome</keyword>
<evidence type="ECO:0000256" key="1">
    <source>
        <dbReference type="ARBA" id="ARBA00022614"/>
    </source>
</evidence>
<keyword evidence="1" id="KW-0433">Leucine-rich repeat</keyword>
<feature type="region of interest" description="Disordered" evidence="3">
    <location>
        <begin position="726"/>
        <end position="758"/>
    </location>
</feature>
<dbReference type="Pfam" id="PF23598">
    <property type="entry name" value="LRR_14"/>
    <property type="match status" value="1"/>
</dbReference>
<dbReference type="InterPro" id="IPR001611">
    <property type="entry name" value="Leu-rich_rpt"/>
</dbReference>
<feature type="domain" description="Disease resistance R13L4/SHOC-2-like LRR" evidence="4">
    <location>
        <begin position="115"/>
        <end position="193"/>
    </location>
</feature>
<dbReference type="Proteomes" id="UP000095713">
    <property type="component" value="Unassembled WGS sequence"/>
</dbReference>
<dbReference type="OrthoDB" id="1466621at2"/>
<dbReference type="STRING" id="1849968.A8C32_18110"/>
<protein>
    <recommendedName>
        <fullName evidence="4">Disease resistance R13L4/SHOC-2-like LRR domain-containing protein</fullName>
    </recommendedName>
</protein>
<dbReference type="InterPro" id="IPR050216">
    <property type="entry name" value="LRR_domain-containing"/>
</dbReference>
<accession>A0A1E5T7J7</accession>
<evidence type="ECO:0000256" key="3">
    <source>
        <dbReference type="SAM" id="MobiDB-lite"/>
    </source>
</evidence>
<dbReference type="RefSeq" id="WP_069830840.1">
    <property type="nucleotide sequence ID" value="NZ_MDJD01000048.1"/>
</dbReference>
<reference evidence="5 6" key="1">
    <citation type="submission" date="2016-05" db="EMBL/GenBank/DDBJ databases">
        <title>Draft Genome Sequence of Algibacter sp. Strain SK-16 Isolated from the Surface Water of Aburatsubo Inlet.</title>
        <authorList>
            <person name="Wong S.-K."/>
            <person name="Yoshizawa S."/>
            <person name="Nakajima Y."/>
            <person name="Ogura Y."/>
            <person name="Tetsuya H."/>
            <person name="Hamasaki K."/>
        </authorList>
    </citation>
    <scope>NUCLEOTIDE SEQUENCE [LARGE SCALE GENOMIC DNA]</scope>
    <source>
        <strain evidence="5 6">SK-16</strain>
    </source>
</reference>
<dbReference type="PANTHER" id="PTHR48051:SF1">
    <property type="entry name" value="RAS SUPPRESSOR PROTEIN 1"/>
    <property type="match status" value="1"/>
</dbReference>
<gene>
    <name evidence="5" type="ORF">A8C32_18110</name>
</gene>
<dbReference type="SUPFAM" id="SSF52058">
    <property type="entry name" value="L domain-like"/>
    <property type="match status" value="1"/>
</dbReference>
<dbReference type="InterPro" id="IPR032675">
    <property type="entry name" value="LRR_dom_sf"/>
</dbReference>
<keyword evidence="2" id="KW-0677">Repeat</keyword>
<dbReference type="InterPro" id="IPR055414">
    <property type="entry name" value="LRR_R13L4/SHOC2-like"/>
</dbReference>
<feature type="compositionally biased region" description="Low complexity" evidence="3">
    <location>
        <begin position="731"/>
        <end position="758"/>
    </location>
</feature>
<name>A0A1E5T7J7_9FLAO</name>
<evidence type="ECO:0000256" key="2">
    <source>
        <dbReference type="ARBA" id="ARBA00022737"/>
    </source>
</evidence>
<dbReference type="PANTHER" id="PTHR48051">
    <property type="match status" value="1"/>
</dbReference>
<dbReference type="PROSITE" id="PS51450">
    <property type="entry name" value="LRR"/>
    <property type="match status" value="4"/>
</dbReference>